<evidence type="ECO:0000256" key="1">
    <source>
        <dbReference type="SAM" id="MobiDB-lite"/>
    </source>
</evidence>
<dbReference type="Pfam" id="PF13622">
    <property type="entry name" value="4HBT_3"/>
    <property type="match status" value="1"/>
</dbReference>
<dbReference type="EMBL" id="KL197711">
    <property type="protein sequence ID" value="KDQ62681.1"/>
    <property type="molecule type" value="Genomic_DNA"/>
</dbReference>
<name>A0A067QJ76_9AGAM</name>
<dbReference type="Proteomes" id="UP000027265">
    <property type="component" value="Unassembled WGS sequence"/>
</dbReference>
<dbReference type="InterPro" id="IPR049449">
    <property type="entry name" value="TesB_ACOT8-like_N"/>
</dbReference>
<dbReference type="InterPro" id="IPR052389">
    <property type="entry name" value="Sec_Metab_Biosynth-Assoc"/>
</dbReference>
<dbReference type="Gene3D" id="2.40.160.210">
    <property type="entry name" value="Acyl-CoA thioesterase, double hotdog domain"/>
    <property type="match status" value="1"/>
</dbReference>
<dbReference type="InParanoid" id="A0A067QJ76"/>
<dbReference type="HOGENOM" id="CLU_071618_0_0_1"/>
<dbReference type="AlphaFoldDB" id="A0A067QJ76"/>
<evidence type="ECO:0000259" key="2">
    <source>
        <dbReference type="Pfam" id="PF13622"/>
    </source>
</evidence>
<protein>
    <recommendedName>
        <fullName evidence="2">Acyl-CoA thioesterase-like N-terminal HotDog domain-containing protein</fullName>
    </recommendedName>
</protein>
<evidence type="ECO:0000313" key="4">
    <source>
        <dbReference type="Proteomes" id="UP000027265"/>
    </source>
</evidence>
<dbReference type="SUPFAM" id="SSF54637">
    <property type="entry name" value="Thioesterase/thiol ester dehydrase-isomerase"/>
    <property type="match status" value="1"/>
</dbReference>
<proteinExistence type="predicted"/>
<accession>A0A067QJ76</accession>
<feature type="region of interest" description="Disordered" evidence="1">
    <location>
        <begin position="117"/>
        <end position="136"/>
    </location>
</feature>
<gene>
    <name evidence="3" type="ORF">JAAARDRAFT_203757</name>
</gene>
<reference evidence="4" key="1">
    <citation type="journal article" date="2014" name="Proc. Natl. Acad. Sci. U.S.A.">
        <title>Extensive sampling of basidiomycete genomes demonstrates inadequacy of the white-rot/brown-rot paradigm for wood decay fungi.</title>
        <authorList>
            <person name="Riley R."/>
            <person name="Salamov A.A."/>
            <person name="Brown D.W."/>
            <person name="Nagy L.G."/>
            <person name="Floudas D."/>
            <person name="Held B.W."/>
            <person name="Levasseur A."/>
            <person name="Lombard V."/>
            <person name="Morin E."/>
            <person name="Otillar R."/>
            <person name="Lindquist E.A."/>
            <person name="Sun H."/>
            <person name="LaButti K.M."/>
            <person name="Schmutz J."/>
            <person name="Jabbour D."/>
            <person name="Luo H."/>
            <person name="Baker S.E."/>
            <person name="Pisabarro A.G."/>
            <person name="Walton J.D."/>
            <person name="Blanchette R.A."/>
            <person name="Henrissat B."/>
            <person name="Martin F."/>
            <person name="Cullen D."/>
            <person name="Hibbett D.S."/>
            <person name="Grigoriev I.V."/>
        </authorList>
    </citation>
    <scope>NUCLEOTIDE SEQUENCE [LARGE SCALE GENOMIC DNA]</scope>
    <source>
        <strain evidence="4">MUCL 33604</strain>
    </source>
</reference>
<sequence length="344" mass="37560">MPPLSKSLTTTLISPPRDGTSTYKGTIDKDWNIASVPNGGYVLGLIIQSSITHQKHTPHPTPLHITAHYLRPTSPTTPFCIRVRTLRVGRSVSNIVAELSQSDETKIISHLIFTSPSPSPTSSLTPTPISSLTSKLTPPSPYARRIPLHSHPSLSPPTPIPKSWNFAAHISLAEDRSLISASLHKATARGEARVGEVRGGDGLEWAAWFELVGEGECITNASIAFLVDTFKNLPELLPKDQRKGLGPSWFPTLTLSLEYKSPFPFPSPTHSSRTVGLYSSGRFLNEPHGQHDAYVEVWSAPSDIGKGREEKGWREEQVCLAVSHQVALVVPMEVNQRNGVEAKL</sequence>
<evidence type="ECO:0000313" key="3">
    <source>
        <dbReference type="EMBL" id="KDQ62681.1"/>
    </source>
</evidence>
<organism evidence="3 4">
    <name type="scientific">Jaapia argillacea MUCL 33604</name>
    <dbReference type="NCBI Taxonomy" id="933084"/>
    <lineage>
        <taxon>Eukaryota</taxon>
        <taxon>Fungi</taxon>
        <taxon>Dikarya</taxon>
        <taxon>Basidiomycota</taxon>
        <taxon>Agaricomycotina</taxon>
        <taxon>Agaricomycetes</taxon>
        <taxon>Agaricomycetidae</taxon>
        <taxon>Jaapiales</taxon>
        <taxon>Jaapiaceae</taxon>
        <taxon>Jaapia</taxon>
    </lineage>
</organism>
<dbReference type="InterPro" id="IPR042171">
    <property type="entry name" value="Acyl-CoA_hotdog"/>
</dbReference>
<dbReference type="PANTHER" id="PTHR38110:SF1">
    <property type="entry name" value="THIOESTERASE DOMAIN-CONTAINING PROTEIN"/>
    <property type="match status" value="1"/>
</dbReference>
<dbReference type="STRING" id="933084.A0A067QJ76"/>
<dbReference type="InterPro" id="IPR029069">
    <property type="entry name" value="HotDog_dom_sf"/>
</dbReference>
<dbReference type="PANTHER" id="PTHR38110">
    <property type="entry name" value="CHROMOSOME 23, WHOLE GENOME SHOTGUN SEQUENCE"/>
    <property type="match status" value="1"/>
</dbReference>
<feature type="domain" description="Acyl-CoA thioesterase-like N-terminal HotDog" evidence="2">
    <location>
        <begin position="28"/>
        <end position="108"/>
    </location>
</feature>
<dbReference type="OrthoDB" id="2532955at2759"/>
<keyword evidence="4" id="KW-1185">Reference proteome</keyword>